<feature type="coiled-coil region" evidence="4">
    <location>
        <begin position="537"/>
        <end position="564"/>
    </location>
</feature>
<comment type="caution">
    <text evidence="8">The sequence shown here is derived from an EMBL/GenBank/DDBJ whole genome shotgun (WGS) entry which is preliminary data.</text>
</comment>
<dbReference type="AlphaFoldDB" id="A0AAV7K667"/>
<evidence type="ECO:0000256" key="3">
    <source>
        <dbReference type="ARBA" id="ARBA00023242"/>
    </source>
</evidence>
<evidence type="ECO:0000256" key="1">
    <source>
        <dbReference type="ARBA" id="ARBA00022517"/>
    </source>
</evidence>
<feature type="transmembrane region" description="Helical" evidence="6">
    <location>
        <begin position="216"/>
        <end position="236"/>
    </location>
</feature>
<dbReference type="InterPro" id="IPR010613">
    <property type="entry name" value="PES"/>
</dbReference>
<dbReference type="GO" id="GO:0000463">
    <property type="term" value="P:maturation of LSU-rRNA from tricistronic rRNA transcript (SSU-rRNA, 5.8S rRNA, LSU-rRNA)"/>
    <property type="evidence" value="ECO:0007669"/>
    <property type="project" value="UniProtKB-UniRule"/>
</dbReference>
<keyword evidence="1 4" id="KW-0690">Ribosome biogenesis</keyword>
<dbReference type="GO" id="GO:0000466">
    <property type="term" value="P:maturation of 5.8S rRNA from tricistronic rRNA transcript (SSU-rRNA, 5.8S rRNA, LSU-rRNA)"/>
    <property type="evidence" value="ECO:0007669"/>
    <property type="project" value="UniProtKB-UniRule"/>
</dbReference>
<dbReference type="EMBL" id="JAKMXF010000144">
    <property type="protein sequence ID" value="KAI6656460.1"/>
    <property type="molecule type" value="Genomic_DNA"/>
</dbReference>
<evidence type="ECO:0000256" key="2">
    <source>
        <dbReference type="ARBA" id="ARBA00022552"/>
    </source>
</evidence>
<name>A0AAV7K667_9METZ</name>
<proteinExistence type="inferred from homology"/>
<feature type="compositionally biased region" description="Basic residues" evidence="5">
    <location>
        <begin position="489"/>
        <end position="498"/>
    </location>
</feature>
<evidence type="ECO:0000313" key="8">
    <source>
        <dbReference type="EMBL" id="KAI6656460.1"/>
    </source>
</evidence>
<dbReference type="GO" id="GO:0003723">
    <property type="term" value="F:RNA binding"/>
    <property type="evidence" value="ECO:0007669"/>
    <property type="project" value="TreeGrafter"/>
</dbReference>
<dbReference type="CDD" id="cd17709">
    <property type="entry name" value="BRCT_pescadillo_like"/>
    <property type="match status" value="1"/>
</dbReference>
<keyword evidence="2 4" id="KW-0698">rRNA processing</keyword>
<keyword evidence="6" id="KW-0472">Membrane</keyword>
<keyword evidence="6" id="KW-1133">Transmembrane helix</keyword>
<dbReference type="Pfam" id="PF06732">
    <property type="entry name" value="Pescadillo_N"/>
    <property type="match status" value="1"/>
</dbReference>
<evidence type="ECO:0000256" key="4">
    <source>
        <dbReference type="HAMAP-Rule" id="MF_03028"/>
    </source>
</evidence>
<evidence type="ECO:0000313" key="9">
    <source>
        <dbReference type="Proteomes" id="UP001165289"/>
    </source>
</evidence>
<feature type="domain" description="BRCT" evidence="7">
    <location>
        <begin position="329"/>
        <end position="421"/>
    </location>
</feature>
<dbReference type="HAMAP" id="MF_03028">
    <property type="entry name" value="Pescadillo"/>
    <property type="match status" value="1"/>
</dbReference>
<dbReference type="GO" id="GO:0030687">
    <property type="term" value="C:preribosome, large subunit precursor"/>
    <property type="evidence" value="ECO:0007669"/>
    <property type="project" value="UniProtKB-UniRule"/>
</dbReference>
<organism evidence="8 9">
    <name type="scientific">Oopsacas minuta</name>
    <dbReference type="NCBI Taxonomy" id="111878"/>
    <lineage>
        <taxon>Eukaryota</taxon>
        <taxon>Metazoa</taxon>
        <taxon>Porifera</taxon>
        <taxon>Hexactinellida</taxon>
        <taxon>Hexasterophora</taxon>
        <taxon>Lyssacinosida</taxon>
        <taxon>Leucopsacidae</taxon>
        <taxon>Oopsacas</taxon>
    </lineage>
</organism>
<keyword evidence="4" id="KW-0175">Coiled coil</keyword>
<keyword evidence="3 4" id="KW-0539">Nucleus</keyword>
<evidence type="ECO:0000256" key="6">
    <source>
        <dbReference type="SAM" id="Phobius"/>
    </source>
</evidence>
<feature type="compositionally biased region" description="Acidic residues" evidence="5">
    <location>
        <begin position="457"/>
        <end position="472"/>
    </location>
</feature>
<keyword evidence="6" id="KW-0812">Transmembrane</keyword>
<dbReference type="SUPFAM" id="SSF52113">
    <property type="entry name" value="BRCT domain"/>
    <property type="match status" value="1"/>
</dbReference>
<dbReference type="Gene3D" id="3.40.50.10190">
    <property type="entry name" value="BRCT domain"/>
    <property type="match status" value="1"/>
</dbReference>
<evidence type="ECO:0000259" key="7">
    <source>
        <dbReference type="PROSITE" id="PS50172"/>
    </source>
</evidence>
<dbReference type="GO" id="GO:0005654">
    <property type="term" value="C:nucleoplasm"/>
    <property type="evidence" value="ECO:0007669"/>
    <property type="project" value="UniProtKB-SubCell"/>
</dbReference>
<dbReference type="GO" id="GO:0043021">
    <property type="term" value="F:ribonucleoprotein complex binding"/>
    <property type="evidence" value="ECO:0007669"/>
    <property type="project" value="UniProtKB-UniRule"/>
</dbReference>
<dbReference type="GO" id="GO:0070545">
    <property type="term" value="C:PeBoW complex"/>
    <property type="evidence" value="ECO:0007669"/>
    <property type="project" value="TreeGrafter"/>
</dbReference>
<accession>A0AAV7K667</accession>
<comment type="subcellular location">
    <subcellularLocation>
        <location evidence="4">Nucleus</location>
        <location evidence="4">Nucleolus</location>
    </subcellularLocation>
    <subcellularLocation>
        <location evidence="4">Nucleus</location>
        <location evidence="4">Nucleoplasm</location>
    </subcellularLocation>
</comment>
<sequence length="570" mass="66745">MGRIIKKGDRGIATQYITRNQAIKRLQVTLSDYRKICILKGIYPREPKKKRHLKKGTNKTYYHIKDVQYLSHEPIIDKFREFRVYLRRVKRAIGRKDYYTAHELKLRKPTYKLDLVIRERYPTLQDALRDLDDALSTIALFSTMAQIAGVQGSIIHACTRLLAEFQLYVIETKSLRKVFLSIKGIYYQCSIMGEIITWIAPQEFTTRRPADVDFRLMLTFVEFYINLIGFVNFHLFQKLNLTYPPKISGRLEAPPHLHIHKAHNYQFKFERYETLDMLTSLNHSIEGAGTNLEEGDDELDPDLMSDDDVTEEELAIRESQKREEKMILAQQELFKNYFFFLDREVSKSPLVFCIRSCGGSATWEGDTRHNVEVSDEGITHHITDRGSQLSHLYLLREYIQPQWVFDSLNCRRCLTMSEYRPGDTLPPHLSPFMQEKEGDYIPPERLAIIQYERGEGGEEMSDPDNLESESDKDESAVTQVESGTDGGVKKRKQKRKRPLGVGQVIRGQVENLQITDDSLEEDKLRAMLLTKKKRKLYEKLKGRDKRHSNRINKLRERRKQIERKKMLEAK</sequence>
<evidence type="ECO:0000256" key="5">
    <source>
        <dbReference type="SAM" id="MobiDB-lite"/>
    </source>
</evidence>
<dbReference type="PROSITE" id="PS50172">
    <property type="entry name" value="BRCT"/>
    <property type="match status" value="1"/>
</dbReference>
<dbReference type="PANTHER" id="PTHR12221">
    <property type="entry name" value="PESCADILLO - RELATED"/>
    <property type="match status" value="1"/>
</dbReference>
<comment type="similarity">
    <text evidence="4">Belongs to the pescadillo family.</text>
</comment>
<protein>
    <recommendedName>
        <fullName evidence="4">Pescadillo homolog</fullName>
    </recommendedName>
</protein>
<gene>
    <name evidence="8" type="ORF">LOD99_1256</name>
</gene>
<dbReference type="InterPro" id="IPR001357">
    <property type="entry name" value="BRCT_dom"/>
</dbReference>
<dbReference type="InterPro" id="IPR036420">
    <property type="entry name" value="BRCT_dom_sf"/>
</dbReference>
<dbReference type="Proteomes" id="UP001165289">
    <property type="component" value="Unassembled WGS sequence"/>
</dbReference>
<dbReference type="PANTHER" id="PTHR12221:SF6">
    <property type="entry name" value="PESCADILLO HOMOLOG"/>
    <property type="match status" value="1"/>
</dbReference>
<comment type="function">
    <text evidence="4">Required for maturation of ribosomal RNAs and formation of the large ribosomal subunit.</text>
</comment>
<reference evidence="8 9" key="1">
    <citation type="journal article" date="2023" name="BMC Biol.">
        <title>The compact genome of the sponge Oopsacas minuta (Hexactinellida) is lacking key metazoan core genes.</title>
        <authorList>
            <person name="Santini S."/>
            <person name="Schenkelaars Q."/>
            <person name="Jourda C."/>
            <person name="Duchesne M."/>
            <person name="Belahbib H."/>
            <person name="Rocher C."/>
            <person name="Selva M."/>
            <person name="Riesgo A."/>
            <person name="Vervoort M."/>
            <person name="Leys S.P."/>
            <person name="Kodjabachian L."/>
            <person name="Le Bivic A."/>
            <person name="Borchiellini C."/>
            <person name="Claverie J.M."/>
            <person name="Renard E."/>
        </authorList>
    </citation>
    <scope>NUCLEOTIDE SEQUENCE [LARGE SCALE GENOMIC DNA]</scope>
    <source>
        <strain evidence="8">SPO-2</strain>
    </source>
</reference>
<feature type="region of interest" description="Disordered" evidence="5">
    <location>
        <begin position="455"/>
        <end position="499"/>
    </location>
</feature>
<keyword evidence="9" id="KW-1185">Reference proteome</keyword>